<dbReference type="EMBL" id="JARKNE010000003">
    <property type="protein sequence ID" value="KAK5840484.1"/>
    <property type="molecule type" value="Genomic_DNA"/>
</dbReference>
<reference evidence="1 2" key="1">
    <citation type="submission" date="2023-03" db="EMBL/GenBank/DDBJ databases">
        <title>WGS of Gossypium arboreum.</title>
        <authorList>
            <person name="Yu D."/>
        </authorList>
    </citation>
    <scope>NUCLEOTIDE SEQUENCE [LARGE SCALE GENOMIC DNA]</scope>
    <source>
        <tissue evidence="1">Leaf</tissue>
    </source>
</reference>
<organism evidence="1 2">
    <name type="scientific">Gossypium arboreum</name>
    <name type="common">Tree cotton</name>
    <name type="synonym">Gossypium nanking</name>
    <dbReference type="NCBI Taxonomy" id="29729"/>
    <lineage>
        <taxon>Eukaryota</taxon>
        <taxon>Viridiplantae</taxon>
        <taxon>Streptophyta</taxon>
        <taxon>Embryophyta</taxon>
        <taxon>Tracheophyta</taxon>
        <taxon>Spermatophyta</taxon>
        <taxon>Magnoliopsida</taxon>
        <taxon>eudicotyledons</taxon>
        <taxon>Gunneridae</taxon>
        <taxon>Pentapetalae</taxon>
        <taxon>rosids</taxon>
        <taxon>malvids</taxon>
        <taxon>Malvales</taxon>
        <taxon>Malvaceae</taxon>
        <taxon>Malvoideae</taxon>
        <taxon>Gossypium</taxon>
    </lineage>
</organism>
<protein>
    <submittedName>
        <fullName evidence="1">Uncharacterized protein</fullName>
    </submittedName>
</protein>
<proteinExistence type="predicted"/>
<keyword evidence="2" id="KW-1185">Reference proteome</keyword>
<evidence type="ECO:0000313" key="1">
    <source>
        <dbReference type="EMBL" id="KAK5840484.1"/>
    </source>
</evidence>
<gene>
    <name evidence="1" type="ORF">PVK06_009385</name>
</gene>
<comment type="caution">
    <text evidence="1">The sequence shown here is derived from an EMBL/GenBank/DDBJ whole genome shotgun (WGS) entry which is preliminary data.</text>
</comment>
<evidence type="ECO:0000313" key="2">
    <source>
        <dbReference type="Proteomes" id="UP001358586"/>
    </source>
</evidence>
<accession>A0ABR0QNB5</accession>
<name>A0ABR0QNB5_GOSAR</name>
<sequence length="161" mass="18417">MAGLKLTRMEQLVGIEIGRRLEKNKNNTLSSSAKKNQQLAKESLDLQEETRKARPQSKLQIDASCSTQIRLNPRSDANYYSVRPDLLNQCQGVAFKLCESETHRYSKLQSLDRCQSLSHEWIRNYSLDANVPPKPKCKSRLQLSISNPIAINPLHTKYFSK</sequence>
<dbReference type="Proteomes" id="UP001358586">
    <property type="component" value="Chromosome 3"/>
</dbReference>